<dbReference type="PANTHER" id="PTHR48075:SF5">
    <property type="entry name" value="3-HYDROXYBUTYRYL-COA DEHYDROGENASE"/>
    <property type="match status" value="1"/>
</dbReference>
<evidence type="ECO:0000256" key="3">
    <source>
        <dbReference type="SAM" id="MobiDB-lite"/>
    </source>
</evidence>
<gene>
    <name evidence="6" type="ordered locus">AZC_3212</name>
</gene>
<dbReference type="GO" id="GO:0070403">
    <property type="term" value="F:NAD+ binding"/>
    <property type="evidence" value="ECO:0007669"/>
    <property type="project" value="InterPro"/>
</dbReference>
<dbReference type="Gene3D" id="3.40.50.720">
    <property type="entry name" value="NAD(P)-binding Rossmann-like Domain"/>
    <property type="match status" value="1"/>
</dbReference>
<reference evidence="6 7" key="6">
    <citation type="journal article" date="2011" name="Appl. Environ. Microbiol.">
        <title>Involvement of the azorhizobial chromosome partition gene (parA) in the onset of bacteroid differentiation during Sesbania rostrata stem nodule development.</title>
        <authorList>
            <person name="Liu CT."/>
            <person name="Lee KB."/>
            <person name="Wang YS."/>
            <person name="Peng MH."/>
            <person name="Lee KT."/>
            <person name="Suzuki S."/>
            <person name="Suzuki T."/>
            <person name="Oyaizu H."/>
        </authorList>
    </citation>
    <scope>NUCLEOTIDE SEQUENCE [LARGE SCALE GENOMIC DNA]</scope>
    <source>
        <strain evidence="7">ATCC 43989 / DSM 5975 / JCM 20966 / LMG 6465 / NBRC 14845 / NCIMB 13405 / ORS 571</strain>
    </source>
</reference>
<evidence type="ECO:0000256" key="1">
    <source>
        <dbReference type="ARBA" id="ARBA00023002"/>
    </source>
</evidence>
<dbReference type="STRING" id="438753.AZC_3212"/>
<keyword evidence="7" id="KW-1185">Reference proteome</keyword>
<dbReference type="GO" id="GO:0006635">
    <property type="term" value="P:fatty acid beta-oxidation"/>
    <property type="evidence" value="ECO:0007669"/>
    <property type="project" value="TreeGrafter"/>
</dbReference>
<dbReference type="InterPro" id="IPR006108">
    <property type="entry name" value="3HC_DH_C"/>
</dbReference>
<evidence type="ECO:0000313" key="7">
    <source>
        <dbReference type="Proteomes" id="UP000000270"/>
    </source>
</evidence>
<dbReference type="Pfam" id="PF00725">
    <property type="entry name" value="3HCDH"/>
    <property type="match status" value="1"/>
</dbReference>
<organism evidence="6 7">
    <name type="scientific">Azorhizobium caulinodans (strain ATCC 43989 / DSM 5975 / JCM 20966 / LMG 6465 / NBRC 14845 / NCIMB 13405 / ORS 571)</name>
    <dbReference type="NCBI Taxonomy" id="438753"/>
    <lineage>
        <taxon>Bacteria</taxon>
        <taxon>Pseudomonadati</taxon>
        <taxon>Pseudomonadota</taxon>
        <taxon>Alphaproteobacteria</taxon>
        <taxon>Hyphomicrobiales</taxon>
        <taxon>Xanthobacteraceae</taxon>
        <taxon>Azorhizobium</taxon>
    </lineage>
</organism>
<reference evidence="6 7" key="5">
    <citation type="journal article" date="2010" name="Appl. Environ. Microbiol.">
        <title>phrR-like gene praR of Azorhizobium caulinodans ORS571 is essential for symbiosis with Sesbania rostrata and is involved in expression of reb genes.</title>
        <authorList>
            <person name="Akiba N."/>
            <person name="Aono T."/>
            <person name="Toyazaki H."/>
            <person name="Sato S."/>
            <person name="Oyaizu H."/>
        </authorList>
    </citation>
    <scope>NUCLEOTIDE SEQUENCE [LARGE SCALE GENOMIC DNA]</scope>
    <source>
        <strain evidence="7">ATCC 43989 / DSM 5975 / JCM 20966 / LMG 6465 / NBRC 14845 / NCIMB 13405 / ORS 571</strain>
    </source>
</reference>
<dbReference type="InterPro" id="IPR022694">
    <property type="entry name" value="3-OHacyl-CoA_DH"/>
</dbReference>
<dbReference type="PIRSF" id="PIRSF000105">
    <property type="entry name" value="HCDH"/>
    <property type="match status" value="1"/>
</dbReference>
<evidence type="ECO:0000256" key="2">
    <source>
        <dbReference type="PIRSR" id="PIRSR000105-1"/>
    </source>
</evidence>
<dbReference type="HOGENOM" id="CLU_009834_2_0_5"/>
<name>A8ICI2_AZOC5</name>
<reference evidence="6 7" key="1">
    <citation type="journal article" date="2007" name="Appl. Environ. Microbiol.">
        <title>Rhizobial factors required for stem nodule maturation and maintenance in Sesbania rostrata-Azorhizobium caulinodans ORS571 symbiosis.</title>
        <authorList>
            <person name="Suzuki S."/>
            <person name="Aono T."/>
            <person name="Lee KB."/>
            <person name="Suzuki T."/>
            <person name="Liu CT."/>
            <person name="Miwa H."/>
            <person name="Wakao S."/>
            <person name="Iki T."/>
            <person name="Oyaizu H."/>
        </authorList>
    </citation>
    <scope>NUCLEOTIDE SEQUENCE [LARGE SCALE GENOMIC DNA]</scope>
    <source>
        <strain evidence="7">ATCC 43989 / DSM 5975 / JCM 20966 / LMG 6465 / NBRC 14845 / NCIMB 13405 / ORS 571</strain>
    </source>
</reference>
<dbReference type="GO" id="GO:0008691">
    <property type="term" value="F:3-hydroxybutyryl-CoA dehydrogenase activity"/>
    <property type="evidence" value="ECO:0007669"/>
    <property type="project" value="TreeGrafter"/>
</dbReference>
<dbReference type="InterPro" id="IPR006176">
    <property type="entry name" value="3-OHacyl-CoA_DH_NAD-bd"/>
</dbReference>
<accession>A8ICI2</accession>
<reference evidence="6 7" key="3">
    <citation type="journal article" date="2008" name="BMC Genomics">
        <title>The genome of the versatile nitrogen fixer Azorhizobium caulinodans ORS571.</title>
        <authorList>
            <person name="Lee KB."/>
            <person name="Backer P.D."/>
            <person name="Aono T."/>
            <person name="Liu CT."/>
            <person name="Suzuki S."/>
            <person name="Suzuki T."/>
            <person name="Kaneko T."/>
            <person name="Yamada M."/>
            <person name="Tabata S."/>
            <person name="Kupfer D.M."/>
            <person name="Najar F.Z."/>
            <person name="Wiley G.B."/>
            <person name="Roe B."/>
            <person name="Binnewies T.T."/>
            <person name="Ussery D.W."/>
            <person name="D'Haeze W."/>
            <person name="Herder J.D."/>
            <person name="Gevers D."/>
            <person name="Vereecke D."/>
            <person name="Holsters M."/>
            <person name="Oyaizu H."/>
        </authorList>
    </citation>
    <scope>NUCLEOTIDE SEQUENCE [LARGE SCALE GENOMIC DNA]</scope>
    <source>
        <strain evidence="7">ATCC 43989 / DSM 5975 / JCM 20966 / LMG 6465 / NBRC 14845 / NCIMB 13405 / ORS 571</strain>
    </source>
</reference>
<feature type="region of interest" description="Disordered" evidence="3">
    <location>
        <begin position="46"/>
        <end position="67"/>
    </location>
</feature>
<dbReference type="InterPro" id="IPR036291">
    <property type="entry name" value="NAD(P)-bd_dom_sf"/>
</dbReference>
<dbReference type="Gene3D" id="1.10.1040.10">
    <property type="entry name" value="N-(1-d-carboxylethyl)-l-norvaline Dehydrogenase, domain 2"/>
    <property type="match status" value="1"/>
</dbReference>
<reference evidence="7" key="2">
    <citation type="submission" date="2007-04" db="EMBL/GenBank/DDBJ databases">
        <title>Complete genome sequence of the nitrogen-fixing bacterium Azorhizobium caulinodans ORS571.</title>
        <authorList>
            <person name="Lee K.B."/>
            <person name="Backer P.D."/>
            <person name="Aono T."/>
            <person name="Liu C.T."/>
            <person name="Suzuki S."/>
            <person name="Suzuki T."/>
            <person name="Kaneko T."/>
            <person name="Yamada M."/>
            <person name="Tabata S."/>
            <person name="Kupfer D.M."/>
            <person name="Najar F.Z."/>
            <person name="Wiley G.B."/>
            <person name="Roe B."/>
            <person name="Binnewies T."/>
            <person name="Ussery D."/>
            <person name="Vereecke D."/>
            <person name="Gevers D."/>
            <person name="Holsters M."/>
            <person name="Oyaizu H."/>
        </authorList>
    </citation>
    <scope>NUCLEOTIDE SEQUENCE [LARGE SCALE GENOMIC DNA]</scope>
    <source>
        <strain evidence="7">ATCC 43989 / DSM 5975 / JCM 20966 / LMG 6465 / NBRC 14845 / NCIMB 13405 / ORS 571</strain>
    </source>
</reference>
<reference evidence="6 7" key="4">
    <citation type="journal article" date="2009" name="Appl. Environ. Microbiol.">
        <title>Comparative genome-wide transcriptional profiling of Azorhizobium caulinodans ORS571 grown under free-living and symbiotic conditions.</title>
        <authorList>
            <person name="Tsukada S."/>
            <person name="Aono T."/>
            <person name="Akiba N."/>
            <person name="Lee KB."/>
            <person name="Liu CT."/>
            <person name="Toyazaki H."/>
            <person name="Oyaizu H."/>
        </authorList>
    </citation>
    <scope>NUCLEOTIDE SEQUENCE [LARGE SCALE GENOMIC DNA]</scope>
    <source>
        <strain evidence="7">ATCC 43989 / DSM 5975 / JCM 20966 / LMG 6465 / NBRC 14845 / NCIMB 13405 / ORS 571</strain>
    </source>
</reference>
<evidence type="ECO:0000313" key="6">
    <source>
        <dbReference type="EMBL" id="BAF89210.1"/>
    </source>
</evidence>
<keyword evidence="1" id="KW-0560">Oxidoreductase</keyword>
<dbReference type="PANTHER" id="PTHR48075">
    <property type="entry name" value="3-HYDROXYACYL-COA DEHYDROGENASE FAMILY PROTEIN"/>
    <property type="match status" value="1"/>
</dbReference>
<dbReference type="Pfam" id="PF02737">
    <property type="entry name" value="3HCDH_N"/>
    <property type="match status" value="1"/>
</dbReference>
<dbReference type="EMBL" id="AP009384">
    <property type="protein sequence ID" value="BAF89210.1"/>
    <property type="molecule type" value="Genomic_DNA"/>
</dbReference>
<sequence length="365" mass="39373">MAWTSQMLDENSPRRALILPVRPLKTLQNRTDAVVARGLLNIVTTGVPPGSASRRRQATRTPRPGVDMQPTRIAVIGAGLMGHGIAQAFAMAGYAVGIYEPDPERRGAIRDQVRANLRLVGADECVADRIAVHGGLADAVAHASVVIEAVPEDLDLKRRLFVEIEAAAPRSALLASNTSAIPITSIMSVLKDRRRAMGTHWWNPPHLVPLVEVVQGEETGAEEIAAMMALLCSIGKTPVHVRKDVPGFIGNRLQHAMWREAIALVQSGVCDAETVDTVVKASFGRRLAVLGPLENADLVGTDLTLQVHRTILPDLDGTPGPLPLLEDLVRAGHLGMKSGRGFREWNAESARTVREALARHLAQTF</sequence>
<protein>
    <submittedName>
        <fullName evidence="6">3-hydroxybutyryl-CoA dehydrogenase</fullName>
    </submittedName>
</protein>
<dbReference type="SUPFAM" id="SSF48179">
    <property type="entry name" value="6-phosphogluconate dehydrogenase C-terminal domain-like"/>
    <property type="match status" value="1"/>
</dbReference>
<feature type="site" description="Important for catalytic activity" evidence="2">
    <location>
        <position position="200"/>
    </location>
</feature>
<dbReference type="InterPro" id="IPR008927">
    <property type="entry name" value="6-PGluconate_DH-like_C_sf"/>
</dbReference>
<dbReference type="AlphaFoldDB" id="A8ICI2"/>
<dbReference type="KEGG" id="azc:AZC_3212"/>
<dbReference type="SUPFAM" id="SSF51735">
    <property type="entry name" value="NAD(P)-binding Rossmann-fold domains"/>
    <property type="match status" value="1"/>
</dbReference>
<proteinExistence type="predicted"/>
<feature type="domain" description="3-hydroxyacyl-CoA dehydrogenase NAD binding" evidence="5">
    <location>
        <begin position="73"/>
        <end position="244"/>
    </location>
</feature>
<feature type="domain" description="3-hydroxyacyl-CoA dehydrogenase C-terminal" evidence="4">
    <location>
        <begin position="247"/>
        <end position="345"/>
    </location>
</feature>
<evidence type="ECO:0000259" key="4">
    <source>
        <dbReference type="Pfam" id="PF00725"/>
    </source>
</evidence>
<dbReference type="eggNOG" id="COG1250">
    <property type="taxonomic scope" value="Bacteria"/>
</dbReference>
<dbReference type="Proteomes" id="UP000000270">
    <property type="component" value="Chromosome"/>
</dbReference>
<evidence type="ECO:0000259" key="5">
    <source>
        <dbReference type="Pfam" id="PF02737"/>
    </source>
</evidence>
<dbReference type="InterPro" id="IPR013328">
    <property type="entry name" value="6PGD_dom2"/>
</dbReference>